<evidence type="ECO:0000313" key="4">
    <source>
        <dbReference type="EMBL" id="QKQ99323.1"/>
    </source>
</evidence>
<dbReference type="GO" id="GO:0042797">
    <property type="term" value="P:tRNA transcription by RNA polymerase III"/>
    <property type="evidence" value="ECO:0007669"/>
    <property type="project" value="TreeGrafter"/>
</dbReference>
<dbReference type="NCBIfam" id="NF002208">
    <property type="entry name" value="PRK01099.1-3"/>
    <property type="match status" value="1"/>
</dbReference>
<name>A0A6N0NR28_9CREN</name>
<comment type="subunit">
    <text evidence="3">Part of the RNA polymerase complex.</text>
</comment>
<dbReference type="GO" id="GO:0003677">
    <property type="term" value="F:DNA binding"/>
    <property type="evidence" value="ECO:0007669"/>
    <property type="project" value="UniProtKB-UniRule"/>
</dbReference>
<dbReference type="Pfam" id="PF01192">
    <property type="entry name" value="RNA_pol_Rpb6"/>
    <property type="match status" value="1"/>
</dbReference>
<dbReference type="Proteomes" id="UP000509301">
    <property type="component" value="Chromosome"/>
</dbReference>
<accession>A0A6N0NR28</accession>
<keyword evidence="3" id="KW-0963">Cytoplasm</keyword>
<proteinExistence type="inferred from homology"/>
<dbReference type="PANTHER" id="PTHR47227:SF5">
    <property type="entry name" value="DNA-DIRECTED RNA POLYMERASES I, II, AND III SUBUNIT RPABC2"/>
    <property type="match status" value="1"/>
</dbReference>
<dbReference type="PROSITE" id="PS01111">
    <property type="entry name" value="RNA_POL_K_14KD"/>
    <property type="match status" value="1"/>
</dbReference>
<dbReference type="InterPro" id="IPR006110">
    <property type="entry name" value="Pol_omega/Rpo6/RPB6"/>
</dbReference>
<reference evidence="4 5" key="1">
    <citation type="submission" date="2020-02" db="EMBL/GenBank/DDBJ databases">
        <title>Comparative genome analysis reveals the metabolism and evolution of the thermophilic archaeal genus Metallosphaera.</title>
        <authorList>
            <person name="Jiang C."/>
        </authorList>
    </citation>
    <scope>NUCLEOTIDE SEQUENCE [LARGE SCALE GENOMIC DNA]</scope>
    <source>
        <strain evidence="4 5">Ric-A</strain>
    </source>
</reference>
<comment type="function">
    <text evidence="3">DNA-dependent RNA polymerase (RNAP) catalyzes the transcription of DNA into RNA using the four ribonucleoside triphosphates as substrates.</text>
</comment>
<dbReference type="InterPro" id="IPR006111">
    <property type="entry name" value="Rpo6/Rpb6"/>
</dbReference>
<dbReference type="GO" id="GO:0006360">
    <property type="term" value="P:transcription by RNA polymerase I"/>
    <property type="evidence" value="ECO:0007669"/>
    <property type="project" value="TreeGrafter"/>
</dbReference>
<organism evidence="4 5">
    <name type="scientific">Metallosphaera tengchongensis</name>
    <dbReference type="NCBI Taxonomy" id="1532350"/>
    <lineage>
        <taxon>Archaea</taxon>
        <taxon>Thermoproteota</taxon>
        <taxon>Thermoprotei</taxon>
        <taxon>Sulfolobales</taxon>
        <taxon>Sulfolobaceae</taxon>
        <taxon>Metallosphaera</taxon>
    </lineage>
</organism>
<dbReference type="AlphaFoldDB" id="A0A6N0NR28"/>
<dbReference type="NCBIfam" id="NF002209">
    <property type="entry name" value="PRK01099.1-4"/>
    <property type="match status" value="1"/>
</dbReference>
<dbReference type="HAMAP" id="MF_00192">
    <property type="entry name" value="RNApol_arch_Rpo6"/>
    <property type="match status" value="1"/>
</dbReference>
<dbReference type="GeneID" id="55640677"/>
<comment type="similarity">
    <text evidence="3">Belongs to the archaeal Rpo6/eukaryotic RPB6 RNA polymerase subunit family.</text>
</comment>
<dbReference type="GO" id="GO:0000428">
    <property type="term" value="C:DNA-directed RNA polymerase complex"/>
    <property type="evidence" value="ECO:0007669"/>
    <property type="project" value="UniProtKB-KW"/>
</dbReference>
<dbReference type="GO" id="GO:0005737">
    <property type="term" value="C:cytoplasm"/>
    <property type="evidence" value="ECO:0007669"/>
    <property type="project" value="UniProtKB-SubCell"/>
</dbReference>
<dbReference type="GO" id="GO:0006366">
    <property type="term" value="P:transcription by RNA polymerase II"/>
    <property type="evidence" value="ECO:0007669"/>
    <property type="project" value="TreeGrafter"/>
</dbReference>
<keyword evidence="2 3" id="KW-0804">Transcription</keyword>
<comment type="catalytic activity">
    <reaction evidence="3">
        <text>RNA(n) + a ribonucleoside 5'-triphosphate = RNA(n+1) + diphosphate</text>
        <dbReference type="Rhea" id="RHEA:21248"/>
        <dbReference type="Rhea" id="RHEA-COMP:14527"/>
        <dbReference type="Rhea" id="RHEA-COMP:17342"/>
        <dbReference type="ChEBI" id="CHEBI:33019"/>
        <dbReference type="ChEBI" id="CHEBI:61557"/>
        <dbReference type="ChEBI" id="CHEBI:140395"/>
        <dbReference type="EC" id="2.7.7.6"/>
    </reaction>
</comment>
<dbReference type="InterPro" id="IPR036161">
    <property type="entry name" value="RPB6/omega-like_sf"/>
</dbReference>
<dbReference type="NCBIfam" id="NF002207">
    <property type="entry name" value="PRK01099.1-2"/>
    <property type="match status" value="1"/>
</dbReference>
<keyword evidence="3" id="KW-0548">Nucleotidyltransferase</keyword>
<dbReference type="EMBL" id="CP049074">
    <property type="protein sequence ID" value="QKQ99323.1"/>
    <property type="molecule type" value="Genomic_DNA"/>
</dbReference>
<evidence type="ECO:0000256" key="1">
    <source>
        <dbReference type="ARBA" id="ARBA00022478"/>
    </source>
</evidence>
<dbReference type="OrthoDB" id="10567at2157"/>
<gene>
    <name evidence="3" type="primary">rpo6</name>
    <name evidence="3" type="synonym">rpoK</name>
    <name evidence="4" type="ORF">GWK48_01980</name>
</gene>
<evidence type="ECO:0000256" key="2">
    <source>
        <dbReference type="ARBA" id="ARBA00023163"/>
    </source>
</evidence>
<protein>
    <recommendedName>
        <fullName evidence="3">DNA-directed RNA polymerase subunit Rpo6</fullName>
        <ecNumber evidence="3">2.7.7.6</ecNumber>
    </recommendedName>
    <alternativeName>
        <fullName evidence="3">DNA-directed RNA polymerase subunit K</fullName>
    </alternativeName>
</protein>
<dbReference type="KEGG" id="mten:GWK48_01980"/>
<dbReference type="RefSeq" id="WP_174629119.1">
    <property type="nucleotide sequence ID" value="NZ_CP049074.1"/>
</dbReference>
<keyword evidence="3" id="KW-0808">Transferase</keyword>
<dbReference type="GO" id="GO:0003899">
    <property type="term" value="F:DNA-directed RNA polymerase activity"/>
    <property type="evidence" value="ECO:0007669"/>
    <property type="project" value="UniProtKB-UniRule"/>
</dbReference>
<evidence type="ECO:0000256" key="3">
    <source>
        <dbReference type="HAMAP-Rule" id="MF_00192"/>
    </source>
</evidence>
<sequence>MSQTREGVNPLTSTFIESWKNKLTAYEKARIISSRALQLAMGASPLIDISSIGLTSPSSIRIAEEEFRNNLLPITVRRRFPNGQVMLLSILKLNSSDMSK</sequence>
<dbReference type="PANTHER" id="PTHR47227">
    <property type="entry name" value="DNA-DIRECTED RNA POLYMERASE SUBUNIT K"/>
    <property type="match status" value="1"/>
</dbReference>
<dbReference type="InterPro" id="IPR020708">
    <property type="entry name" value="DNA-dir_RNA_polK_14-18kDa_CS"/>
</dbReference>
<dbReference type="SUPFAM" id="SSF63562">
    <property type="entry name" value="RPB6/omega subunit-like"/>
    <property type="match status" value="1"/>
</dbReference>
<dbReference type="Gene3D" id="3.90.940.10">
    <property type="match status" value="1"/>
</dbReference>
<dbReference type="EC" id="2.7.7.6" evidence="3"/>
<keyword evidence="1 3" id="KW-0240">DNA-directed RNA polymerase</keyword>
<comment type="subcellular location">
    <subcellularLocation>
        <location evidence="3">Cytoplasm</location>
    </subcellularLocation>
</comment>
<keyword evidence="5" id="KW-1185">Reference proteome</keyword>
<evidence type="ECO:0000313" key="5">
    <source>
        <dbReference type="Proteomes" id="UP000509301"/>
    </source>
</evidence>